<dbReference type="RefSeq" id="WP_007896627.1">
    <property type="nucleotide sequence ID" value="NZ_JH379331.1"/>
</dbReference>
<organism evidence="1 2">
    <name type="scientific">Leyella stercorea DSM 18206</name>
    <dbReference type="NCBI Taxonomy" id="1002367"/>
    <lineage>
        <taxon>Bacteria</taxon>
        <taxon>Pseudomonadati</taxon>
        <taxon>Bacteroidota</taxon>
        <taxon>Bacteroidia</taxon>
        <taxon>Bacteroidales</taxon>
        <taxon>Prevotellaceae</taxon>
        <taxon>Leyella</taxon>
    </lineage>
</organism>
<dbReference type="HOGENOM" id="CLU_478721_0_0_10"/>
<sequence>MTKLKIKLRNCSVELPDDVGNFILSTGCGSGKTFWLERFILTHYMEGMLIIVDSIVSANSLYFDLLTKLGLDANDMMQIHSETDYDVMNEFANNPEEVTKKKVLIMTNVRLYTEYPPVYLLYNIDGVTLSSFDGDWKKLMNNPNTRRWICIDEIPGFIQKYASVSKLHLGVLGEDDSKGGYKAKEFVAMRKDYNTFIAHSDAAWFNTATTLGLLKTDTALSIVESEYSNMIKVQGDAVIQFSPCDFQTTKSLVLIMEGAGDVLFKDSSIYKLIDIPQKYRAKADFHSFNVPNLNRRNNKHQELIKSMVQSVIAILSSVKGKTLIACWNDFKGDDKGITSDTQNSNDITLVTLLSDELTKANIPQDIYSIIYYGSAESKAVNDFKDYSNIILLGKWSLPVSTSSEKFNKAFLTNTTLTRYMLWEYVQLITRIAIRQDMDINVFYTDDHNRDFIQTLEKYFNQNILDIPEEHIDWRDKVRKLNNGKRVVSQIERLSQRFPYIPQMIVEGKQNKTINVSLKEVNNLIGKSKKRRDYKHLISILQKFGISLVLL</sequence>
<reference evidence="1 2" key="1">
    <citation type="submission" date="2011-08" db="EMBL/GenBank/DDBJ databases">
        <authorList>
            <person name="Weinstock G."/>
            <person name="Sodergren E."/>
            <person name="Clifton S."/>
            <person name="Fulton L."/>
            <person name="Fulton B."/>
            <person name="Courtney L."/>
            <person name="Fronick C."/>
            <person name="Harrison M."/>
            <person name="Strong C."/>
            <person name="Farmer C."/>
            <person name="Delahaunty K."/>
            <person name="Markovic C."/>
            <person name="Hall O."/>
            <person name="Minx P."/>
            <person name="Tomlinson C."/>
            <person name="Mitreva M."/>
            <person name="Hou S."/>
            <person name="Chen J."/>
            <person name="Wollam A."/>
            <person name="Pepin K.H."/>
            <person name="Johnson M."/>
            <person name="Bhonagiri V."/>
            <person name="Zhang X."/>
            <person name="Suruliraj S."/>
            <person name="Warren W."/>
            <person name="Chinwalla A."/>
            <person name="Mardis E.R."/>
            <person name="Wilson R.K."/>
        </authorList>
    </citation>
    <scope>NUCLEOTIDE SEQUENCE [LARGE SCALE GENOMIC DNA]</scope>
    <source>
        <strain evidence="1 2">DSM 18206</strain>
    </source>
</reference>
<comment type="caution">
    <text evidence="1">The sequence shown here is derived from an EMBL/GenBank/DDBJ whole genome shotgun (WGS) entry which is preliminary data.</text>
</comment>
<protein>
    <submittedName>
        <fullName evidence="1">Uncharacterized protein</fullName>
    </submittedName>
</protein>
<dbReference type="eggNOG" id="ENOG5033V8Q">
    <property type="taxonomic scope" value="Bacteria"/>
</dbReference>
<dbReference type="GeneID" id="78335949"/>
<name>G6ATT6_9BACT</name>
<gene>
    <name evidence="1" type="ORF">HMPREF0673_00020</name>
</gene>
<accession>G6ATT6</accession>
<dbReference type="Proteomes" id="UP000004407">
    <property type="component" value="Unassembled WGS sequence"/>
</dbReference>
<evidence type="ECO:0000313" key="2">
    <source>
        <dbReference type="Proteomes" id="UP000004407"/>
    </source>
</evidence>
<proteinExistence type="predicted"/>
<evidence type="ECO:0000313" key="1">
    <source>
        <dbReference type="EMBL" id="EHJ42170.1"/>
    </source>
</evidence>
<dbReference type="SUPFAM" id="SSF52540">
    <property type="entry name" value="P-loop containing nucleoside triphosphate hydrolases"/>
    <property type="match status" value="1"/>
</dbReference>
<dbReference type="EMBL" id="AFZZ01000002">
    <property type="protein sequence ID" value="EHJ42170.1"/>
    <property type="molecule type" value="Genomic_DNA"/>
</dbReference>
<dbReference type="PATRIC" id="fig|1002367.3.peg.16"/>
<dbReference type="AlphaFoldDB" id="G6ATT6"/>
<dbReference type="InterPro" id="IPR027417">
    <property type="entry name" value="P-loop_NTPase"/>
</dbReference>